<dbReference type="Gene3D" id="3.30.950.30">
    <property type="entry name" value="Schlafen, AAA domain"/>
    <property type="match status" value="1"/>
</dbReference>
<dbReference type="Pfam" id="PF04326">
    <property type="entry name" value="SLFN_AlbA_2"/>
    <property type="match status" value="1"/>
</dbReference>
<dbReference type="PaxDb" id="537011-PREVCOP_06063"/>
<sequence length="131" mass="14628">MDIKKYIGETTEYDKKQEVERRKVKSWLKSVSAFANGTGGCLIFGIADNDTVVGLEDAKGDSEFISQKIKERIDPLPQTLIKIEDIDGKEVLLLHVLAGDDTPYYYIGDGMLETYVRIGNESVVAEATEHK</sequence>
<dbReference type="HOGENOM" id="CLU_1925649_0_0_10"/>
<reference evidence="2" key="1">
    <citation type="submission" date="2009-11" db="EMBL/GenBank/DDBJ databases">
        <authorList>
            <person name="Weinstock G."/>
            <person name="Sodergren E."/>
            <person name="Clifton S."/>
            <person name="Fulton L."/>
            <person name="Fulton B."/>
            <person name="Courtney L."/>
            <person name="Fronick C."/>
            <person name="Harrison M."/>
            <person name="Strong C."/>
            <person name="Farmer C."/>
            <person name="Delahaunty K."/>
            <person name="Markovic C."/>
            <person name="Hall O."/>
            <person name="Minx P."/>
            <person name="Tomlinson C."/>
            <person name="Mitreva M."/>
            <person name="Nelson J."/>
            <person name="Hou S."/>
            <person name="Wollam A."/>
            <person name="Pepin K.H."/>
            <person name="Johnson M."/>
            <person name="Bhonagiri V."/>
            <person name="Nash W.E."/>
            <person name="Warren W."/>
            <person name="Chinwalla A."/>
            <person name="Mardis E.R."/>
            <person name="Wilson R.K."/>
        </authorList>
    </citation>
    <scope>NUCLEOTIDE SEQUENCE [LARGE SCALE GENOMIC DNA]</scope>
    <source>
        <strain evidence="2">DSM 18205</strain>
    </source>
</reference>
<accession>D1PFQ5</accession>
<dbReference type="EMBL" id="ACBX02000037">
    <property type="protein sequence ID" value="EFB34344.1"/>
    <property type="molecule type" value="Genomic_DNA"/>
</dbReference>
<dbReference type="InterPro" id="IPR007421">
    <property type="entry name" value="Schlafen_AlbA_2_dom"/>
</dbReference>
<feature type="domain" description="Schlafen AlbA-2" evidence="1">
    <location>
        <begin position="9"/>
        <end position="123"/>
    </location>
</feature>
<dbReference type="PANTHER" id="PTHR30595:SF6">
    <property type="entry name" value="SCHLAFEN ALBA-2 DOMAIN-CONTAINING PROTEIN"/>
    <property type="match status" value="1"/>
</dbReference>
<dbReference type="RefSeq" id="WP_006848744.1">
    <property type="nucleotide sequence ID" value="NZ_CP085932.1"/>
</dbReference>
<organism evidence="2 3">
    <name type="scientific">Segatella copri DSM 18205</name>
    <dbReference type="NCBI Taxonomy" id="537011"/>
    <lineage>
        <taxon>Bacteria</taxon>
        <taxon>Pseudomonadati</taxon>
        <taxon>Bacteroidota</taxon>
        <taxon>Bacteroidia</taxon>
        <taxon>Bacteroidales</taxon>
        <taxon>Prevotellaceae</taxon>
        <taxon>Segatella</taxon>
    </lineage>
</organism>
<evidence type="ECO:0000313" key="2">
    <source>
        <dbReference type="EMBL" id="EFB34344.1"/>
    </source>
</evidence>
<name>D1PFQ5_9BACT</name>
<protein>
    <submittedName>
        <fullName evidence="2">Divergent AAA domain protein</fullName>
    </submittedName>
</protein>
<dbReference type="STRING" id="537011.PREVCOP_06063"/>
<evidence type="ECO:0000313" key="3">
    <source>
        <dbReference type="Proteomes" id="UP000004477"/>
    </source>
</evidence>
<dbReference type="GeneID" id="69849032"/>
<evidence type="ECO:0000259" key="1">
    <source>
        <dbReference type="Pfam" id="PF04326"/>
    </source>
</evidence>
<dbReference type="InterPro" id="IPR038461">
    <property type="entry name" value="Schlafen_AlbA_2_dom_sf"/>
</dbReference>
<keyword evidence="3" id="KW-1185">Reference proteome</keyword>
<gene>
    <name evidence="2" type="ORF">PREVCOP_06063</name>
</gene>
<dbReference type="PANTHER" id="PTHR30595">
    <property type="entry name" value="GLPR-RELATED TRANSCRIPTIONAL REPRESSOR"/>
    <property type="match status" value="1"/>
</dbReference>
<proteinExistence type="predicted"/>
<comment type="caution">
    <text evidence="2">The sequence shown here is derived from an EMBL/GenBank/DDBJ whole genome shotgun (WGS) entry which is preliminary data.</text>
</comment>
<dbReference type="AlphaFoldDB" id="D1PFQ5"/>
<dbReference type="Proteomes" id="UP000004477">
    <property type="component" value="Unassembled WGS sequence"/>
</dbReference>